<sequence>MKTDQRLVAAAASLLDTGGESAVTIRAVAQAVGMSHNAPYKHFENRSALLRAVAFQDFAALTNAFAEVRQLRVRPLEKLKQALTVFVSYAQEYPARYRLLYSDPSIAAQGGDLEAAMKPFAEVAAIVQECQNAGDLPDVPNVELTGLIYASVHGLIDLQMGGRMRQEKGLTDASKGVELLIKLLQPLRDSGG</sequence>
<name>A0A6J4VFP2_9DEIN</name>
<evidence type="ECO:0000313" key="6">
    <source>
        <dbReference type="EMBL" id="CAA9577704.1"/>
    </source>
</evidence>
<keyword evidence="3" id="KW-0804">Transcription</keyword>
<dbReference type="GO" id="GO:0003700">
    <property type="term" value="F:DNA-binding transcription factor activity"/>
    <property type="evidence" value="ECO:0007669"/>
    <property type="project" value="TreeGrafter"/>
</dbReference>
<reference evidence="6" key="1">
    <citation type="submission" date="2020-02" db="EMBL/GenBank/DDBJ databases">
        <authorList>
            <person name="Meier V. D."/>
        </authorList>
    </citation>
    <scope>NUCLEOTIDE SEQUENCE</scope>
    <source>
        <strain evidence="6">AVDCRST_MAG86</strain>
    </source>
</reference>
<dbReference type="PROSITE" id="PS50977">
    <property type="entry name" value="HTH_TETR_2"/>
    <property type="match status" value="1"/>
</dbReference>
<dbReference type="SUPFAM" id="SSF46689">
    <property type="entry name" value="Homeodomain-like"/>
    <property type="match status" value="1"/>
</dbReference>
<dbReference type="InterPro" id="IPR001647">
    <property type="entry name" value="HTH_TetR"/>
</dbReference>
<dbReference type="InterPro" id="IPR050109">
    <property type="entry name" value="HTH-type_TetR-like_transc_reg"/>
</dbReference>
<evidence type="ECO:0000256" key="4">
    <source>
        <dbReference type="PROSITE-ProRule" id="PRU00335"/>
    </source>
</evidence>
<dbReference type="Pfam" id="PF00440">
    <property type="entry name" value="TetR_N"/>
    <property type="match status" value="1"/>
</dbReference>
<dbReference type="PRINTS" id="PR00455">
    <property type="entry name" value="HTHTETR"/>
</dbReference>
<dbReference type="PANTHER" id="PTHR30055:SF234">
    <property type="entry name" value="HTH-TYPE TRANSCRIPTIONAL REGULATOR BETI"/>
    <property type="match status" value="1"/>
</dbReference>
<dbReference type="InterPro" id="IPR036271">
    <property type="entry name" value="Tet_transcr_reg_TetR-rel_C_sf"/>
</dbReference>
<keyword evidence="2 4" id="KW-0238">DNA-binding</keyword>
<evidence type="ECO:0000259" key="5">
    <source>
        <dbReference type="PROSITE" id="PS50977"/>
    </source>
</evidence>
<dbReference type="GO" id="GO:0000976">
    <property type="term" value="F:transcription cis-regulatory region binding"/>
    <property type="evidence" value="ECO:0007669"/>
    <property type="project" value="TreeGrafter"/>
</dbReference>
<dbReference type="InterPro" id="IPR009057">
    <property type="entry name" value="Homeodomain-like_sf"/>
</dbReference>
<dbReference type="EMBL" id="CADCWP010000210">
    <property type="protein sequence ID" value="CAA9577704.1"/>
    <property type="molecule type" value="Genomic_DNA"/>
</dbReference>
<dbReference type="Pfam" id="PF13305">
    <property type="entry name" value="TetR_C_33"/>
    <property type="match status" value="1"/>
</dbReference>
<gene>
    <name evidence="6" type="ORF">AVDCRST_MAG86-2375</name>
</gene>
<feature type="DNA-binding region" description="H-T-H motif" evidence="4">
    <location>
        <begin position="24"/>
        <end position="43"/>
    </location>
</feature>
<accession>A0A6J4VFP2</accession>
<dbReference type="InterPro" id="IPR025996">
    <property type="entry name" value="MT1864/Rv1816-like_C"/>
</dbReference>
<organism evidence="6">
    <name type="scientific">uncultured Truepera sp</name>
    <dbReference type="NCBI Taxonomy" id="543023"/>
    <lineage>
        <taxon>Bacteria</taxon>
        <taxon>Thermotogati</taxon>
        <taxon>Deinococcota</taxon>
        <taxon>Deinococci</taxon>
        <taxon>Trueperales</taxon>
        <taxon>Trueperaceae</taxon>
        <taxon>Truepera</taxon>
        <taxon>environmental samples</taxon>
    </lineage>
</organism>
<protein>
    <recommendedName>
        <fullName evidence="5">HTH tetR-type domain-containing protein</fullName>
    </recommendedName>
</protein>
<feature type="domain" description="HTH tetR-type" evidence="5">
    <location>
        <begin position="1"/>
        <end position="61"/>
    </location>
</feature>
<dbReference type="PANTHER" id="PTHR30055">
    <property type="entry name" value="HTH-TYPE TRANSCRIPTIONAL REGULATOR RUTR"/>
    <property type="match status" value="1"/>
</dbReference>
<evidence type="ECO:0000256" key="2">
    <source>
        <dbReference type="ARBA" id="ARBA00023125"/>
    </source>
</evidence>
<dbReference type="SUPFAM" id="SSF48498">
    <property type="entry name" value="Tetracyclin repressor-like, C-terminal domain"/>
    <property type="match status" value="1"/>
</dbReference>
<proteinExistence type="predicted"/>
<keyword evidence="1" id="KW-0805">Transcription regulation</keyword>
<evidence type="ECO:0000256" key="3">
    <source>
        <dbReference type="ARBA" id="ARBA00023163"/>
    </source>
</evidence>
<dbReference type="AlphaFoldDB" id="A0A6J4VFP2"/>
<evidence type="ECO:0000256" key="1">
    <source>
        <dbReference type="ARBA" id="ARBA00023015"/>
    </source>
</evidence>
<dbReference type="Gene3D" id="1.10.357.10">
    <property type="entry name" value="Tetracycline Repressor, domain 2"/>
    <property type="match status" value="1"/>
</dbReference>